<evidence type="ECO:0000313" key="2">
    <source>
        <dbReference type="Proteomes" id="UP000609879"/>
    </source>
</evidence>
<evidence type="ECO:0000313" key="1">
    <source>
        <dbReference type="EMBL" id="GID73390.1"/>
    </source>
</evidence>
<organism evidence="1 2">
    <name type="scientific">Paractinoplanes deccanensis</name>
    <dbReference type="NCBI Taxonomy" id="113561"/>
    <lineage>
        <taxon>Bacteria</taxon>
        <taxon>Bacillati</taxon>
        <taxon>Actinomycetota</taxon>
        <taxon>Actinomycetes</taxon>
        <taxon>Micromonosporales</taxon>
        <taxon>Micromonosporaceae</taxon>
        <taxon>Paractinoplanes</taxon>
    </lineage>
</organism>
<protein>
    <submittedName>
        <fullName evidence="1">Uncharacterized protein</fullName>
    </submittedName>
</protein>
<keyword evidence="2" id="KW-1185">Reference proteome</keyword>
<reference evidence="1 2" key="1">
    <citation type="submission" date="2021-01" db="EMBL/GenBank/DDBJ databases">
        <title>Whole genome shotgun sequence of Actinoplanes deccanensis NBRC 13994.</title>
        <authorList>
            <person name="Komaki H."/>
            <person name="Tamura T."/>
        </authorList>
    </citation>
    <scope>NUCLEOTIDE SEQUENCE [LARGE SCALE GENOMIC DNA]</scope>
    <source>
        <strain evidence="1 2">NBRC 13994</strain>
    </source>
</reference>
<dbReference type="Proteomes" id="UP000609879">
    <property type="component" value="Unassembled WGS sequence"/>
</dbReference>
<comment type="caution">
    <text evidence="1">The sequence shown here is derived from an EMBL/GenBank/DDBJ whole genome shotgun (WGS) entry which is preliminary data.</text>
</comment>
<dbReference type="RefSeq" id="WP_203761312.1">
    <property type="nucleotide sequence ID" value="NZ_BAAABO010000029.1"/>
</dbReference>
<accession>A0ABQ3Y082</accession>
<dbReference type="EMBL" id="BOMI01000033">
    <property type="protein sequence ID" value="GID73390.1"/>
    <property type="molecule type" value="Genomic_DNA"/>
</dbReference>
<sequence>MSLNDHYRDLGRGWDLLAAADDHTRPKLLIDQAERFEDLAASPHGTTSDTDTAILLRLLADVEFVATGELSRRHATSSRFEPALGPVLDRLAVTADLTARAAMLAEIALQLDDDTVVETLARLPYDGNRCGWSGEEVMPSERSLGGFVRAMGVAWRSRRAAR</sequence>
<proteinExistence type="predicted"/>
<name>A0ABQ3Y082_9ACTN</name>
<gene>
    <name evidence="1" type="ORF">Ade02nite_20310</name>
</gene>